<dbReference type="Proteomes" id="UP000288547">
    <property type="component" value="Unassembled WGS sequence"/>
</dbReference>
<evidence type="ECO:0000313" key="2">
    <source>
        <dbReference type="EMBL" id="RWZ51024.1"/>
    </source>
</evidence>
<accession>A0A444PT24</accession>
<protein>
    <recommendedName>
        <fullName evidence="1">DUF7882 domain-containing protein</fullName>
    </recommendedName>
</protein>
<comment type="caution">
    <text evidence="2">The sequence shown here is derived from an EMBL/GenBank/DDBJ whole genome shotgun (WGS) entry which is preliminary data.</text>
</comment>
<evidence type="ECO:0000313" key="3">
    <source>
        <dbReference type="Proteomes" id="UP000288547"/>
    </source>
</evidence>
<dbReference type="AlphaFoldDB" id="A0A444PT24"/>
<dbReference type="RefSeq" id="WP_128495018.1">
    <property type="nucleotide sequence ID" value="NZ_RZNB01000003.1"/>
</dbReference>
<reference evidence="2 3" key="1">
    <citation type="submission" date="2018-12" db="EMBL/GenBank/DDBJ databases">
        <authorList>
            <person name="Li F."/>
        </authorList>
    </citation>
    <scope>NUCLEOTIDE SEQUENCE [LARGE SCALE GENOMIC DNA]</scope>
    <source>
        <strain evidence="2 3">11W25H-1</strain>
    </source>
</reference>
<dbReference type="OrthoDB" id="5123855at2"/>
<proteinExistence type="predicted"/>
<sequence length="100" mass="11374">MAVLIYGSETFEFDERLLAHVKIVITQKLRRSESFLLSWTHRDGRGRSSVWVNASSDLHFRFAEAKPPVLNQQWLSMMMESSYASRGLDVDAVAEPTAAE</sequence>
<dbReference type="InterPro" id="IPR057204">
    <property type="entry name" value="DUF7882"/>
</dbReference>
<evidence type="ECO:0000259" key="1">
    <source>
        <dbReference type="Pfam" id="PF25355"/>
    </source>
</evidence>
<organism evidence="2 3">
    <name type="scientific">Labedella phragmitis</name>
    <dbReference type="NCBI Taxonomy" id="2498849"/>
    <lineage>
        <taxon>Bacteria</taxon>
        <taxon>Bacillati</taxon>
        <taxon>Actinomycetota</taxon>
        <taxon>Actinomycetes</taxon>
        <taxon>Micrococcales</taxon>
        <taxon>Microbacteriaceae</taxon>
        <taxon>Labedella</taxon>
    </lineage>
</organism>
<keyword evidence="3" id="KW-1185">Reference proteome</keyword>
<feature type="domain" description="DUF7882" evidence="1">
    <location>
        <begin position="1"/>
        <end position="90"/>
    </location>
</feature>
<dbReference type="EMBL" id="RZNB01000003">
    <property type="protein sequence ID" value="RWZ51024.1"/>
    <property type="molecule type" value="Genomic_DNA"/>
</dbReference>
<dbReference type="Pfam" id="PF25355">
    <property type="entry name" value="DUF7882"/>
    <property type="match status" value="1"/>
</dbReference>
<name>A0A444PT24_9MICO</name>
<gene>
    <name evidence="2" type="ORF">ELQ90_09505</name>
</gene>